<comment type="caution">
    <text evidence="2">The sequence shown here is derived from an EMBL/GenBank/DDBJ whole genome shotgun (WGS) entry which is preliminary data.</text>
</comment>
<sequence>MFHSKSLDDSLRRIQGVILISFQRAYEFDSPIDSLKHRTPKNEKEERGIVLGLYKNDCRHTDRKKKSNVRRKRRSNPLKESIGGKSCSMFHSKSLDDSLSRIQGVILISFQRAYPFEQSNRFFEASNSKERKRRTRNSPWVVQERVRDERTVK</sequence>
<dbReference type="AlphaFoldDB" id="A0AAV4QI32"/>
<feature type="compositionally biased region" description="Basic residues" evidence="1">
    <location>
        <begin position="61"/>
        <end position="76"/>
    </location>
</feature>
<organism evidence="2 3">
    <name type="scientific">Caerostris darwini</name>
    <dbReference type="NCBI Taxonomy" id="1538125"/>
    <lineage>
        <taxon>Eukaryota</taxon>
        <taxon>Metazoa</taxon>
        <taxon>Ecdysozoa</taxon>
        <taxon>Arthropoda</taxon>
        <taxon>Chelicerata</taxon>
        <taxon>Arachnida</taxon>
        <taxon>Araneae</taxon>
        <taxon>Araneomorphae</taxon>
        <taxon>Entelegynae</taxon>
        <taxon>Araneoidea</taxon>
        <taxon>Araneidae</taxon>
        <taxon>Caerostris</taxon>
    </lineage>
</organism>
<protein>
    <submittedName>
        <fullName evidence="2">Uncharacterized protein</fullName>
    </submittedName>
</protein>
<evidence type="ECO:0000313" key="3">
    <source>
        <dbReference type="Proteomes" id="UP001054837"/>
    </source>
</evidence>
<name>A0AAV4QI32_9ARAC</name>
<reference evidence="2 3" key="1">
    <citation type="submission" date="2021-06" db="EMBL/GenBank/DDBJ databases">
        <title>Caerostris darwini draft genome.</title>
        <authorList>
            <person name="Kono N."/>
            <person name="Arakawa K."/>
        </authorList>
    </citation>
    <scope>NUCLEOTIDE SEQUENCE [LARGE SCALE GENOMIC DNA]</scope>
</reference>
<dbReference type="EMBL" id="BPLQ01004281">
    <property type="protein sequence ID" value="GIY07023.1"/>
    <property type="molecule type" value="Genomic_DNA"/>
</dbReference>
<keyword evidence="3" id="KW-1185">Reference proteome</keyword>
<gene>
    <name evidence="2" type="ORF">CDAR_14451</name>
</gene>
<evidence type="ECO:0000313" key="2">
    <source>
        <dbReference type="EMBL" id="GIY07023.1"/>
    </source>
</evidence>
<dbReference type="Proteomes" id="UP001054837">
    <property type="component" value="Unassembled WGS sequence"/>
</dbReference>
<proteinExistence type="predicted"/>
<feature type="region of interest" description="Disordered" evidence="1">
    <location>
        <begin position="61"/>
        <end position="85"/>
    </location>
</feature>
<evidence type="ECO:0000256" key="1">
    <source>
        <dbReference type="SAM" id="MobiDB-lite"/>
    </source>
</evidence>
<accession>A0AAV4QI32</accession>